<dbReference type="GeneID" id="24831551"/>
<dbReference type="EMBL" id="CP009516">
    <property type="protein sequence ID" value="AKB78772.1"/>
    <property type="molecule type" value="Genomic_DNA"/>
</dbReference>
<proteinExistence type="predicted"/>
<dbReference type="Gene3D" id="3.40.630.30">
    <property type="match status" value="1"/>
</dbReference>
<sequence length="179" mass="20344">MPLIFFPISTERLCLVPASVKLYLLELHDRQAFASSLKANVPAGWPPDQITPEVIEEFIGRMKTRDRKIWSFYWLLHQKASELPVLIGSGGFLAHENGTLEIGYSVLSDYQNKGYATEAVRSMLHWALSSLKQDCIIANTYPHLKASIRVLEKNSFLFKGDGPEEGTITYEFRRRNGNL</sequence>
<evidence type="ECO:0000313" key="3">
    <source>
        <dbReference type="Proteomes" id="UP000033101"/>
    </source>
</evidence>
<name>A0A0E3SEX6_9EURY</name>
<dbReference type="PANTHER" id="PTHR43792">
    <property type="entry name" value="GNAT FAMILY, PUTATIVE (AFU_ORTHOLOGUE AFUA_3G00765)-RELATED-RELATED"/>
    <property type="match status" value="1"/>
</dbReference>
<protein>
    <submittedName>
        <fullName evidence="2">Acetyltransferase, GNAT family</fullName>
    </submittedName>
</protein>
<organism evidence="2 3">
    <name type="scientific">Methanosarcina horonobensis HB-1 = JCM 15518</name>
    <dbReference type="NCBI Taxonomy" id="1434110"/>
    <lineage>
        <taxon>Archaea</taxon>
        <taxon>Methanobacteriati</taxon>
        <taxon>Methanobacteriota</taxon>
        <taxon>Stenosarchaea group</taxon>
        <taxon>Methanomicrobia</taxon>
        <taxon>Methanosarcinales</taxon>
        <taxon>Methanosarcinaceae</taxon>
        <taxon>Methanosarcina</taxon>
    </lineage>
</organism>
<dbReference type="InterPro" id="IPR000182">
    <property type="entry name" value="GNAT_dom"/>
</dbReference>
<dbReference type="STRING" id="1434110.MSHOH_2289"/>
<dbReference type="Proteomes" id="UP000033101">
    <property type="component" value="Chromosome"/>
</dbReference>
<dbReference type="InterPro" id="IPR016181">
    <property type="entry name" value="Acyl_CoA_acyltransferase"/>
</dbReference>
<dbReference type="GO" id="GO:0016747">
    <property type="term" value="F:acyltransferase activity, transferring groups other than amino-acyl groups"/>
    <property type="evidence" value="ECO:0007669"/>
    <property type="project" value="InterPro"/>
</dbReference>
<keyword evidence="3" id="KW-1185">Reference proteome</keyword>
<dbReference type="InterPro" id="IPR051531">
    <property type="entry name" value="N-acetyltransferase"/>
</dbReference>
<dbReference type="Pfam" id="PF13302">
    <property type="entry name" value="Acetyltransf_3"/>
    <property type="match status" value="1"/>
</dbReference>
<dbReference type="KEGG" id="mhor:MSHOH_2289"/>
<evidence type="ECO:0000259" key="1">
    <source>
        <dbReference type="PROSITE" id="PS51186"/>
    </source>
</evidence>
<dbReference type="PROSITE" id="PS51186">
    <property type="entry name" value="GNAT"/>
    <property type="match status" value="1"/>
</dbReference>
<keyword evidence="2" id="KW-0808">Transferase</keyword>
<dbReference type="SUPFAM" id="SSF55729">
    <property type="entry name" value="Acyl-CoA N-acyltransferases (Nat)"/>
    <property type="match status" value="1"/>
</dbReference>
<accession>A0A0E3SEX6</accession>
<reference evidence="2 3" key="1">
    <citation type="submission" date="2014-07" db="EMBL/GenBank/DDBJ databases">
        <title>Methanogenic archaea and the global carbon cycle.</title>
        <authorList>
            <person name="Henriksen J.R."/>
            <person name="Luke J."/>
            <person name="Reinhart S."/>
            <person name="Benedict M.N."/>
            <person name="Youngblut N.D."/>
            <person name="Metcalf M.E."/>
            <person name="Whitaker R.J."/>
            <person name="Metcalf W.W."/>
        </authorList>
    </citation>
    <scope>NUCLEOTIDE SEQUENCE [LARGE SCALE GENOMIC DNA]</scope>
    <source>
        <strain evidence="2 3">HB-1</strain>
    </source>
</reference>
<dbReference type="AlphaFoldDB" id="A0A0E3SEX6"/>
<dbReference type="RefSeq" id="WP_048139982.1">
    <property type="nucleotide sequence ID" value="NZ_CP009516.1"/>
</dbReference>
<feature type="domain" description="N-acetyltransferase" evidence="1">
    <location>
        <begin position="20"/>
        <end position="177"/>
    </location>
</feature>
<gene>
    <name evidence="2" type="ORF">MSHOH_2289</name>
</gene>
<dbReference type="PATRIC" id="fig|1434110.4.peg.2928"/>
<dbReference type="HOGENOM" id="CLU_013985_28_0_2"/>
<dbReference type="PANTHER" id="PTHR43792:SF13">
    <property type="entry name" value="ACETYLTRANSFERASE"/>
    <property type="match status" value="1"/>
</dbReference>
<evidence type="ECO:0000313" key="2">
    <source>
        <dbReference type="EMBL" id="AKB78772.1"/>
    </source>
</evidence>